<dbReference type="InterPro" id="IPR052929">
    <property type="entry name" value="RNase_H-like_EbsB-rel"/>
</dbReference>
<keyword evidence="2" id="KW-1185">Reference proteome</keyword>
<evidence type="ECO:0000313" key="2">
    <source>
        <dbReference type="Proteomes" id="UP000436088"/>
    </source>
</evidence>
<dbReference type="EMBL" id="VEPZ02001668">
    <property type="protein sequence ID" value="KAE8663691.1"/>
    <property type="molecule type" value="Genomic_DNA"/>
</dbReference>
<organism evidence="1 2">
    <name type="scientific">Hibiscus syriacus</name>
    <name type="common">Rose of Sharon</name>
    <dbReference type="NCBI Taxonomy" id="106335"/>
    <lineage>
        <taxon>Eukaryota</taxon>
        <taxon>Viridiplantae</taxon>
        <taxon>Streptophyta</taxon>
        <taxon>Embryophyta</taxon>
        <taxon>Tracheophyta</taxon>
        <taxon>Spermatophyta</taxon>
        <taxon>Magnoliopsida</taxon>
        <taxon>eudicotyledons</taxon>
        <taxon>Gunneridae</taxon>
        <taxon>Pentapetalae</taxon>
        <taxon>rosids</taxon>
        <taxon>malvids</taxon>
        <taxon>Malvales</taxon>
        <taxon>Malvaceae</taxon>
        <taxon>Malvoideae</taxon>
        <taxon>Hibiscus</taxon>
    </lineage>
</organism>
<dbReference type="PANTHER" id="PTHR47074">
    <property type="entry name" value="BNAC02G40300D PROTEIN"/>
    <property type="match status" value="1"/>
</dbReference>
<sequence length="158" mass="17426">MWAGGVSNSVIAGWSPPEAGFVKFNVVGVVKDNKAGCGGALRTEKGQIRALFMDPVDSFGDDFAGLIFVKLALKVFVEANWVGKAPLIMELDSKRVIYWIQNAVHRPWNWWSILVIINKLVKKIGQVHFVYASNVKSALALGLARDGPVRANSFKARW</sequence>
<dbReference type="Proteomes" id="UP000436088">
    <property type="component" value="Unassembled WGS sequence"/>
</dbReference>
<evidence type="ECO:0000313" key="1">
    <source>
        <dbReference type="EMBL" id="KAE8663691.1"/>
    </source>
</evidence>
<proteinExistence type="predicted"/>
<reference evidence="1" key="1">
    <citation type="submission" date="2019-09" db="EMBL/GenBank/DDBJ databases">
        <title>Draft genome information of white flower Hibiscus syriacus.</title>
        <authorList>
            <person name="Kim Y.-M."/>
        </authorList>
    </citation>
    <scope>NUCLEOTIDE SEQUENCE [LARGE SCALE GENOMIC DNA]</scope>
    <source>
        <strain evidence="1">YM2019G1</strain>
    </source>
</reference>
<dbReference type="AlphaFoldDB" id="A0A6A2WSX2"/>
<dbReference type="InterPro" id="IPR036397">
    <property type="entry name" value="RNaseH_sf"/>
</dbReference>
<dbReference type="GO" id="GO:0003676">
    <property type="term" value="F:nucleic acid binding"/>
    <property type="evidence" value="ECO:0007669"/>
    <property type="project" value="InterPro"/>
</dbReference>
<comment type="caution">
    <text evidence="1">The sequence shown here is derived from an EMBL/GenBank/DDBJ whole genome shotgun (WGS) entry which is preliminary data.</text>
</comment>
<dbReference type="Gene3D" id="3.30.420.10">
    <property type="entry name" value="Ribonuclease H-like superfamily/Ribonuclease H"/>
    <property type="match status" value="1"/>
</dbReference>
<name>A0A6A2WSX2_HIBSY</name>
<accession>A0A6A2WSX2</accession>
<gene>
    <name evidence="1" type="ORF">F3Y22_tig00112921pilonHSYRG00013</name>
</gene>
<dbReference type="PANTHER" id="PTHR47074:SF73">
    <property type="entry name" value="OS04G0448401 PROTEIN"/>
    <property type="match status" value="1"/>
</dbReference>
<protein>
    <submittedName>
        <fullName evidence="1">Uncharacterized protein</fullName>
    </submittedName>
</protein>